<organism evidence="2 3">
    <name type="scientific">Chloropicon roscoffensis</name>
    <dbReference type="NCBI Taxonomy" id="1461544"/>
    <lineage>
        <taxon>Eukaryota</taxon>
        <taxon>Viridiplantae</taxon>
        <taxon>Chlorophyta</taxon>
        <taxon>Chloropicophyceae</taxon>
        <taxon>Chloropicales</taxon>
        <taxon>Chloropicaceae</taxon>
        <taxon>Chloropicon</taxon>
    </lineage>
</organism>
<dbReference type="AlphaFoldDB" id="A0AAX4PHT2"/>
<dbReference type="PROSITE" id="PS51767">
    <property type="entry name" value="PEPTIDASE_A1"/>
    <property type="match status" value="1"/>
</dbReference>
<evidence type="ECO:0000259" key="1">
    <source>
        <dbReference type="PROSITE" id="PS51767"/>
    </source>
</evidence>
<feature type="domain" description="Peptidase A1" evidence="1">
    <location>
        <begin position="1"/>
        <end position="38"/>
    </location>
</feature>
<keyword evidence="2" id="KW-0378">Hydrolase</keyword>
<keyword evidence="3" id="KW-1185">Reference proteome</keyword>
<dbReference type="GO" id="GO:0006508">
    <property type="term" value="P:proteolysis"/>
    <property type="evidence" value="ECO:0007669"/>
    <property type="project" value="UniProtKB-KW"/>
</dbReference>
<dbReference type="Gene3D" id="2.40.70.10">
    <property type="entry name" value="Acid Proteases"/>
    <property type="match status" value="1"/>
</dbReference>
<sequence length="41" mass="4434">MGVDLPPAAGPLLRILGDVFLGAYHTVFDFENKRVGFANSK</sequence>
<gene>
    <name evidence="2" type="ORF">HKI87_12g69790</name>
</gene>
<proteinExistence type="predicted"/>
<evidence type="ECO:0000313" key="2">
    <source>
        <dbReference type="EMBL" id="WZN65421.1"/>
    </source>
</evidence>
<name>A0AAX4PHT2_9CHLO</name>
<dbReference type="Proteomes" id="UP001472866">
    <property type="component" value="Chromosome 12"/>
</dbReference>
<accession>A0AAX4PHT2</accession>
<keyword evidence="2" id="KW-0645">Protease</keyword>
<dbReference type="SUPFAM" id="SSF50630">
    <property type="entry name" value="Acid proteases"/>
    <property type="match status" value="1"/>
</dbReference>
<dbReference type="EMBL" id="CP151512">
    <property type="protein sequence ID" value="WZN65421.1"/>
    <property type="molecule type" value="Genomic_DNA"/>
</dbReference>
<dbReference type="Pfam" id="PF00026">
    <property type="entry name" value="Asp"/>
    <property type="match status" value="1"/>
</dbReference>
<protein>
    <submittedName>
        <fullName evidence="2">Aspartyl protease</fullName>
    </submittedName>
</protein>
<dbReference type="InterPro" id="IPR033121">
    <property type="entry name" value="PEPTIDASE_A1"/>
</dbReference>
<dbReference type="GO" id="GO:0008233">
    <property type="term" value="F:peptidase activity"/>
    <property type="evidence" value="ECO:0007669"/>
    <property type="project" value="UniProtKB-KW"/>
</dbReference>
<reference evidence="2 3" key="1">
    <citation type="submission" date="2024-03" db="EMBL/GenBank/DDBJ databases">
        <title>Complete genome sequence of the green alga Chloropicon roscoffensis RCC1871.</title>
        <authorList>
            <person name="Lemieux C."/>
            <person name="Pombert J.-F."/>
            <person name="Otis C."/>
            <person name="Turmel M."/>
        </authorList>
    </citation>
    <scope>NUCLEOTIDE SEQUENCE [LARGE SCALE GENOMIC DNA]</scope>
    <source>
        <strain evidence="2 3">RCC1871</strain>
    </source>
</reference>
<dbReference type="InterPro" id="IPR021109">
    <property type="entry name" value="Peptidase_aspartic_dom_sf"/>
</dbReference>
<evidence type="ECO:0000313" key="3">
    <source>
        <dbReference type="Proteomes" id="UP001472866"/>
    </source>
</evidence>